<reference evidence="1 2" key="1">
    <citation type="submission" date="2024-11" db="EMBL/GenBank/DDBJ databases">
        <title>Adaptive evolution of stress response genes in parasites aligns with host niche diversity.</title>
        <authorList>
            <person name="Hahn C."/>
            <person name="Resl P."/>
        </authorList>
    </citation>
    <scope>NUCLEOTIDE SEQUENCE [LARGE SCALE GENOMIC DNA]</scope>
    <source>
        <strain evidence="1">EGGRZ-B1_66</strain>
        <tissue evidence="1">Body</tissue>
    </source>
</reference>
<accession>A0ABD2PLJ5</accession>
<dbReference type="EMBL" id="JBJKFK010005849">
    <property type="protein sequence ID" value="KAL3308109.1"/>
    <property type="molecule type" value="Genomic_DNA"/>
</dbReference>
<feature type="non-terminal residue" evidence="1">
    <location>
        <position position="119"/>
    </location>
</feature>
<dbReference type="AlphaFoldDB" id="A0ABD2PLJ5"/>
<name>A0ABD2PLJ5_9PLAT</name>
<evidence type="ECO:0000313" key="2">
    <source>
        <dbReference type="Proteomes" id="UP001626550"/>
    </source>
</evidence>
<gene>
    <name evidence="1" type="ORF">Ciccas_013363</name>
</gene>
<organism evidence="1 2">
    <name type="scientific">Cichlidogyrus casuarinus</name>
    <dbReference type="NCBI Taxonomy" id="1844966"/>
    <lineage>
        <taxon>Eukaryota</taxon>
        <taxon>Metazoa</taxon>
        <taxon>Spiralia</taxon>
        <taxon>Lophotrochozoa</taxon>
        <taxon>Platyhelminthes</taxon>
        <taxon>Monogenea</taxon>
        <taxon>Monopisthocotylea</taxon>
        <taxon>Dactylogyridea</taxon>
        <taxon>Ancyrocephalidae</taxon>
        <taxon>Cichlidogyrus</taxon>
    </lineage>
</organism>
<protein>
    <submittedName>
        <fullName evidence="1">Uncharacterized protein</fullName>
    </submittedName>
</protein>
<comment type="caution">
    <text evidence="1">The sequence shown here is derived from an EMBL/GenBank/DDBJ whole genome shotgun (WGS) entry which is preliminary data.</text>
</comment>
<keyword evidence="2" id="KW-1185">Reference proteome</keyword>
<evidence type="ECO:0000313" key="1">
    <source>
        <dbReference type="EMBL" id="KAL3308109.1"/>
    </source>
</evidence>
<sequence length="119" mass="14071">MEEFNEEVNVTESDEERDEDINLAEACAKDSEEKIRRCIQYAYYSNYLKGLARPAYGADPDLFLRLLKKVHFDYECMSLILISVKGLRNGGRDGFADDRFKEYYRLEEILPFYEAFVQR</sequence>
<dbReference type="Proteomes" id="UP001626550">
    <property type="component" value="Unassembled WGS sequence"/>
</dbReference>
<proteinExistence type="predicted"/>